<dbReference type="EMBL" id="JADOUF010000001">
    <property type="protein sequence ID" value="MBG6141093.1"/>
    <property type="molecule type" value="Genomic_DNA"/>
</dbReference>
<sequence>MMKKIVVTAAAGVSMVLASGVAAEAAPHRSYAWEMNSTPTTSRLRGLAAVNSHIAWASGSQGKILRTVDAGHTWQSVGPAGVDALQFRDIEAFDARNAVALSIGPGQDSRVYVTSDAGKTWTKSFQNADENAFYDCVAFGDRQHGLAMSDPVDGTFRIISTSDGGRSWAVVDPAGMPAALPGEGGFAASGTCLVARGDDYWMATGGAEFARVFHSTDQGRTWTVANTPLRSIPSAGIFSVAFRTATEGIAIGGDFAEPNRAGQLLAVTHDGGATWTEVTDTAPKGYRSGAVWTGEEYIAVGPTGSDYSFDGITWKAFDAGSFDAVSTADGQYTWASGEQGRAARLVVRH</sequence>
<name>A0A8J7GI59_9ACTN</name>
<reference evidence="2" key="1">
    <citation type="submission" date="2020-11" db="EMBL/GenBank/DDBJ databases">
        <title>Sequencing the genomes of 1000 actinobacteria strains.</title>
        <authorList>
            <person name="Klenk H.-P."/>
        </authorList>
    </citation>
    <scope>NUCLEOTIDE SEQUENCE</scope>
    <source>
        <strain evidence="2">DSM 45356</strain>
    </source>
</reference>
<dbReference type="CDD" id="cd15482">
    <property type="entry name" value="Sialidase_non-viral"/>
    <property type="match status" value="1"/>
</dbReference>
<evidence type="ECO:0000313" key="3">
    <source>
        <dbReference type="Proteomes" id="UP000622552"/>
    </source>
</evidence>
<dbReference type="AlphaFoldDB" id="A0A8J7GI59"/>
<evidence type="ECO:0000256" key="1">
    <source>
        <dbReference type="SAM" id="SignalP"/>
    </source>
</evidence>
<proteinExistence type="predicted"/>
<dbReference type="RefSeq" id="WP_197007569.1">
    <property type="nucleotide sequence ID" value="NZ_BONS01000018.1"/>
</dbReference>
<gene>
    <name evidence="2" type="ORF">IW245_007287</name>
</gene>
<evidence type="ECO:0000313" key="2">
    <source>
        <dbReference type="EMBL" id="MBG6141093.1"/>
    </source>
</evidence>
<keyword evidence="3" id="KW-1185">Reference proteome</keyword>
<dbReference type="SUPFAM" id="SSF110296">
    <property type="entry name" value="Oligoxyloglucan reducing end-specific cellobiohydrolase"/>
    <property type="match status" value="1"/>
</dbReference>
<organism evidence="2 3">
    <name type="scientific">Longispora fulva</name>
    <dbReference type="NCBI Taxonomy" id="619741"/>
    <lineage>
        <taxon>Bacteria</taxon>
        <taxon>Bacillati</taxon>
        <taxon>Actinomycetota</taxon>
        <taxon>Actinomycetes</taxon>
        <taxon>Micromonosporales</taxon>
        <taxon>Micromonosporaceae</taxon>
        <taxon>Longispora</taxon>
    </lineage>
</organism>
<dbReference type="InterPro" id="IPR015943">
    <property type="entry name" value="WD40/YVTN_repeat-like_dom_sf"/>
</dbReference>
<protein>
    <submittedName>
        <fullName evidence="2">Photosystem II stability/assembly factor-like uncharacterized protein</fullName>
    </submittedName>
</protein>
<dbReference type="PANTHER" id="PTHR47199:SF2">
    <property type="entry name" value="PHOTOSYSTEM II STABILITY_ASSEMBLY FACTOR HCF136, CHLOROPLASTIC"/>
    <property type="match status" value="1"/>
</dbReference>
<feature type="chain" id="PRO_5035145452" evidence="1">
    <location>
        <begin position="26"/>
        <end position="349"/>
    </location>
</feature>
<dbReference type="Proteomes" id="UP000622552">
    <property type="component" value="Unassembled WGS sequence"/>
</dbReference>
<accession>A0A8J7GI59</accession>
<dbReference type="PANTHER" id="PTHR47199">
    <property type="entry name" value="PHOTOSYSTEM II STABILITY/ASSEMBLY FACTOR HCF136, CHLOROPLASTIC"/>
    <property type="match status" value="1"/>
</dbReference>
<comment type="caution">
    <text evidence="2">The sequence shown here is derived from an EMBL/GenBank/DDBJ whole genome shotgun (WGS) entry which is preliminary data.</text>
</comment>
<keyword evidence="1" id="KW-0732">Signal</keyword>
<dbReference type="Gene3D" id="2.130.10.10">
    <property type="entry name" value="YVTN repeat-like/Quinoprotein amine dehydrogenase"/>
    <property type="match status" value="2"/>
</dbReference>
<feature type="signal peptide" evidence="1">
    <location>
        <begin position="1"/>
        <end position="25"/>
    </location>
</feature>